<dbReference type="PANTHER" id="PTHR36456:SF1">
    <property type="entry name" value="UPF0232 PROTEIN SCO3875"/>
    <property type="match status" value="1"/>
</dbReference>
<dbReference type="Pfam" id="PF05258">
    <property type="entry name" value="DciA"/>
    <property type="match status" value="1"/>
</dbReference>
<dbReference type="InterPro" id="IPR007922">
    <property type="entry name" value="DciA-like"/>
</dbReference>
<accession>A0ABS5BYM0</accession>
<sequence length="103" mass="11468">MGTDNRGPENIADILGKLFTSRGWGRKNDRMRLESAWATAAGSELLKDTQVLGMRRGVLEVAVRNAVLLSELTQFHKRGLLTKLRLSMPGVTLTDLKFRAASW</sequence>
<name>A0ABS5BYM0_9BACT</name>
<proteinExistence type="predicted"/>
<protein>
    <submittedName>
        <fullName evidence="1">DUF721 domain-containing protein</fullName>
    </submittedName>
</protein>
<reference evidence="1 2" key="1">
    <citation type="submission" date="2021-04" db="EMBL/GenBank/DDBJ databases">
        <authorList>
            <person name="Ivanova A."/>
        </authorList>
    </citation>
    <scope>NUCLEOTIDE SEQUENCE [LARGE SCALE GENOMIC DNA]</scope>
    <source>
        <strain evidence="1 2">G18</strain>
    </source>
</reference>
<dbReference type="EMBL" id="JAGKQQ010000001">
    <property type="protein sequence ID" value="MBP3958743.1"/>
    <property type="molecule type" value="Genomic_DNA"/>
</dbReference>
<dbReference type="RefSeq" id="WP_210659015.1">
    <property type="nucleotide sequence ID" value="NZ_JAGKQQ010000001.1"/>
</dbReference>
<dbReference type="PANTHER" id="PTHR36456">
    <property type="entry name" value="UPF0232 PROTEIN SCO3875"/>
    <property type="match status" value="1"/>
</dbReference>
<comment type="caution">
    <text evidence="1">The sequence shown here is derived from an EMBL/GenBank/DDBJ whole genome shotgun (WGS) entry which is preliminary data.</text>
</comment>
<dbReference type="Proteomes" id="UP000676565">
    <property type="component" value="Unassembled WGS sequence"/>
</dbReference>
<keyword evidence="2" id="KW-1185">Reference proteome</keyword>
<organism evidence="1 2">
    <name type="scientific">Gemmata palustris</name>
    <dbReference type="NCBI Taxonomy" id="2822762"/>
    <lineage>
        <taxon>Bacteria</taxon>
        <taxon>Pseudomonadati</taxon>
        <taxon>Planctomycetota</taxon>
        <taxon>Planctomycetia</taxon>
        <taxon>Gemmatales</taxon>
        <taxon>Gemmataceae</taxon>
        <taxon>Gemmata</taxon>
    </lineage>
</organism>
<evidence type="ECO:0000313" key="2">
    <source>
        <dbReference type="Proteomes" id="UP000676565"/>
    </source>
</evidence>
<evidence type="ECO:0000313" key="1">
    <source>
        <dbReference type="EMBL" id="MBP3958743.1"/>
    </source>
</evidence>
<gene>
    <name evidence="1" type="ORF">J8F10_26150</name>
</gene>